<proteinExistence type="predicted"/>
<sequence length="159" mass="17426">MTAAVIRASVPAMFRCAGTPDRAEDPMSDVAVAELFGNDDWSVQPDGIEHRDTGYFIARDVLAARRAEGLWDWPLQMAEKRWCRPSLFREAFLAALERFGIARDAELIRSFALGYGIRAVVAPAADTFVTLADMLQPREVVDAGRAFARPARTLVAAGA</sequence>
<reference evidence="2" key="1">
    <citation type="journal article" date="2019" name="Int. J. Syst. Evol. Microbiol.">
        <title>The Global Catalogue of Microorganisms (GCM) 10K type strain sequencing project: providing services to taxonomists for standard genome sequencing and annotation.</title>
        <authorList>
            <consortium name="The Broad Institute Genomics Platform"/>
            <consortium name="The Broad Institute Genome Sequencing Center for Infectious Disease"/>
            <person name="Wu L."/>
            <person name="Ma J."/>
        </authorList>
    </citation>
    <scope>NUCLEOTIDE SEQUENCE [LARGE SCALE GENOMIC DNA]</scope>
    <source>
        <strain evidence="2">NBRC 103632</strain>
    </source>
</reference>
<accession>A0AA37WVS4</accession>
<evidence type="ECO:0000313" key="1">
    <source>
        <dbReference type="EMBL" id="GLS72583.1"/>
    </source>
</evidence>
<dbReference type="EMBL" id="BSPL01000023">
    <property type="protein sequence ID" value="GLS72583.1"/>
    <property type="molecule type" value="Genomic_DNA"/>
</dbReference>
<dbReference type="Proteomes" id="UP001157440">
    <property type="component" value="Unassembled WGS sequence"/>
</dbReference>
<gene>
    <name evidence="1" type="ORF">GCM10007890_45980</name>
</gene>
<comment type="caution">
    <text evidence="1">The sequence shown here is derived from an EMBL/GenBank/DDBJ whole genome shotgun (WGS) entry which is preliminary data.</text>
</comment>
<name>A0AA37WVS4_9HYPH</name>
<evidence type="ECO:0000313" key="2">
    <source>
        <dbReference type="Proteomes" id="UP001157440"/>
    </source>
</evidence>
<organism evidence="1 2">
    <name type="scientific">Methylobacterium tardum</name>
    <dbReference type="NCBI Taxonomy" id="374432"/>
    <lineage>
        <taxon>Bacteria</taxon>
        <taxon>Pseudomonadati</taxon>
        <taxon>Pseudomonadota</taxon>
        <taxon>Alphaproteobacteria</taxon>
        <taxon>Hyphomicrobiales</taxon>
        <taxon>Methylobacteriaceae</taxon>
        <taxon>Methylobacterium</taxon>
    </lineage>
</organism>
<protein>
    <submittedName>
        <fullName evidence="1">Uncharacterized protein</fullName>
    </submittedName>
</protein>
<dbReference type="AlphaFoldDB" id="A0AA37WVS4"/>
<keyword evidence="2" id="KW-1185">Reference proteome</keyword>